<dbReference type="GO" id="GO:0061630">
    <property type="term" value="F:ubiquitin protein ligase activity"/>
    <property type="evidence" value="ECO:0007669"/>
    <property type="project" value="TreeGrafter"/>
</dbReference>
<dbReference type="SUPFAM" id="SSF57850">
    <property type="entry name" value="RING/U-box"/>
    <property type="match status" value="1"/>
</dbReference>
<dbReference type="AlphaFoldDB" id="A0A4U5N1V6"/>
<dbReference type="GO" id="GO:0008270">
    <property type="term" value="F:zinc ion binding"/>
    <property type="evidence" value="ECO:0007669"/>
    <property type="project" value="UniProtKB-KW"/>
</dbReference>
<keyword evidence="3" id="KW-0862">Zinc</keyword>
<evidence type="ECO:0000256" key="2">
    <source>
        <dbReference type="ARBA" id="ARBA00022771"/>
    </source>
</evidence>
<keyword evidence="2 4" id="KW-0863">Zinc-finger</keyword>
<dbReference type="PROSITE" id="PS00518">
    <property type="entry name" value="ZF_RING_1"/>
    <property type="match status" value="1"/>
</dbReference>
<sequence length="275" mass="31868">MMNPVSDDEIEVLEIPSSPVLPLVAPTITIASGRGSPDEPVTLTDTPHYVEGRTNHPSRKRRREEAQRASRPRRSARIRDQQAREVQAMAEAEERVMQESLQPSSSRRRGRELREPRRSDENEVSFAENPDFESEEEESRSSIQTRILEGVIPETLLREAPEVRFEPRKHDEAFIASYKDKMMAELQCQICKDLIYLPVVVSPCSHRFCSCCMYHLLNGSIAEGENFHKCPECRGKILWITKDVQMRQMLKHFLEMFPEERKTKGMWQFMATTMC</sequence>
<dbReference type="Proteomes" id="UP000298663">
    <property type="component" value="Unassembled WGS sequence"/>
</dbReference>
<evidence type="ECO:0000256" key="1">
    <source>
        <dbReference type="ARBA" id="ARBA00022723"/>
    </source>
</evidence>
<feature type="region of interest" description="Disordered" evidence="5">
    <location>
        <begin position="30"/>
        <end position="143"/>
    </location>
</feature>
<evidence type="ECO:0000313" key="7">
    <source>
        <dbReference type="EMBL" id="TKR76240.1"/>
    </source>
</evidence>
<evidence type="ECO:0000259" key="6">
    <source>
        <dbReference type="PROSITE" id="PS50089"/>
    </source>
</evidence>
<protein>
    <recommendedName>
        <fullName evidence="6">RING-type domain-containing protein</fullName>
    </recommendedName>
</protein>
<dbReference type="InterPro" id="IPR018957">
    <property type="entry name" value="Znf_C3HC4_RING-type"/>
</dbReference>
<dbReference type="STRING" id="34508.A0A4U5N1V6"/>
<dbReference type="OrthoDB" id="5873560at2759"/>
<feature type="compositionally biased region" description="Basic and acidic residues" evidence="5">
    <location>
        <begin position="112"/>
        <end position="121"/>
    </location>
</feature>
<reference evidence="7 8" key="1">
    <citation type="journal article" date="2015" name="Genome Biol.">
        <title>Comparative genomics of Steinernema reveals deeply conserved gene regulatory networks.</title>
        <authorList>
            <person name="Dillman A.R."/>
            <person name="Macchietto M."/>
            <person name="Porter C.F."/>
            <person name="Rogers A."/>
            <person name="Williams B."/>
            <person name="Antoshechkin I."/>
            <person name="Lee M.M."/>
            <person name="Goodwin Z."/>
            <person name="Lu X."/>
            <person name="Lewis E.E."/>
            <person name="Goodrich-Blair H."/>
            <person name="Stock S.P."/>
            <person name="Adams B.J."/>
            <person name="Sternberg P.W."/>
            <person name="Mortazavi A."/>
        </authorList>
    </citation>
    <scope>NUCLEOTIDE SEQUENCE [LARGE SCALE GENOMIC DNA]</scope>
    <source>
        <strain evidence="7 8">ALL</strain>
    </source>
</reference>
<dbReference type="PROSITE" id="PS50089">
    <property type="entry name" value="ZF_RING_2"/>
    <property type="match status" value="1"/>
</dbReference>
<dbReference type="Pfam" id="PF00097">
    <property type="entry name" value="zf-C3HC4"/>
    <property type="match status" value="1"/>
</dbReference>
<dbReference type="InterPro" id="IPR001841">
    <property type="entry name" value="Znf_RING"/>
</dbReference>
<dbReference type="Gene3D" id="3.30.40.10">
    <property type="entry name" value="Zinc/RING finger domain, C3HC4 (zinc finger)"/>
    <property type="match status" value="1"/>
</dbReference>
<proteinExistence type="predicted"/>
<keyword evidence="1" id="KW-0479">Metal-binding</keyword>
<comment type="caution">
    <text evidence="7">The sequence shown here is derived from an EMBL/GenBank/DDBJ whole genome shotgun (WGS) entry which is preliminary data.</text>
</comment>
<dbReference type="InterPro" id="IPR017907">
    <property type="entry name" value="Znf_RING_CS"/>
</dbReference>
<feature type="domain" description="RING-type" evidence="6">
    <location>
        <begin position="188"/>
        <end position="234"/>
    </location>
</feature>
<keyword evidence="8" id="KW-1185">Reference proteome</keyword>
<gene>
    <name evidence="7" type="ORF">L596_017405</name>
</gene>
<dbReference type="InterPro" id="IPR013083">
    <property type="entry name" value="Znf_RING/FYVE/PHD"/>
</dbReference>
<accession>A0A4U5N1V6</accession>
<evidence type="ECO:0000256" key="5">
    <source>
        <dbReference type="SAM" id="MobiDB-lite"/>
    </source>
</evidence>
<dbReference type="SMART" id="SM00184">
    <property type="entry name" value="RING"/>
    <property type="match status" value="1"/>
</dbReference>
<dbReference type="PANTHER" id="PTHR23327">
    <property type="entry name" value="RING FINGER PROTEIN 127"/>
    <property type="match status" value="1"/>
</dbReference>
<organism evidence="7 8">
    <name type="scientific">Steinernema carpocapsae</name>
    <name type="common">Entomopathogenic nematode</name>
    <dbReference type="NCBI Taxonomy" id="34508"/>
    <lineage>
        <taxon>Eukaryota</taxon>
        <taxon>Metazoa</taxon>
        <taxon>Ecdysozoa</taxon>
        <taxon>Nematoda</taxon>
        <taxon>Chromadorea</taxon>
        <taxon>Rhabditida</taxon>
        <taxon>Tylenchina</taxon>
        <taxon>Panagrolaimomorpha</taxon>
        <taxon>Strongyloidoidea</taxon>
        <taxon>Steinernematidae</taxon>
        <taxon>Steinernema</taxon>
    </lineage>
</organism>
<dbReference type="EMBL" id="AZBU02000005">
    <property type="protein sequence ID" value="TKR76240.1"/>
    <property type="molecule type" value="Genomic_DNA"/>
</dbReference>
<evidence type="ECO:0000313" key="8">
    <source>
        <dbReference type="Proteomes" id="UP000298663"/>
    </source>
</evidence>
<name>A0A4U5N1V6_STECR</name>
<evidence type="ECO:0000256" key="3">
    <source>
        <dbReference type="ARBA" id="ARBA00022833"/>
    </source>
</evidence>
<dbReference type="PANTHER" id="PTHR23327:SF42">
    <property type="entry name" value="LON PEPTIDASE N-TERMINAL DOMAIN AND RING FINGER PROTEIN C14F5.10C"/>
    <property type="match status" value="1"/>
</dbReference>
<reference evidence="7 8" key="2">
    <citation type="journal article" date="2019" name="G3 (Bethesda)">
        <title>Hybrid Assembly of the Genome of the Entomopathogenic Nematode Steinernema carpocapsae Identifies the X-Chromosome.</title>
        <authorList>
            <person name="Serra L."/>
            <person name="Macchietto M."/>
            <person name="Macias-Munoz A."/>
            <person name="McGill C.J."/>
            <person name="Rodriguez I.M."/>
            <person name="Rodriguez B."/>
            <person name="Murad R."/>
            <person name="Mortazavi A."/>
        </authorList>
    </citation>
    <scope>NUCLEOTIDE SEQUENCE [LARGE SCALE GENOMIC DNA]</scope>
    <source>
        <strain evidence="7 8">ALL</strain>
    </source>
</reference>
<evidence type="ECO:0000256" key="4">
    <source>
        <dbReference type="PROSITE-ProRule" id="PRU00175"/>
    </source>
</evidence>